<feature type="region of interest" description="Disordered" evidence="2">
    <location>
        <begin position="346"/>
        <end position="371"/>
    </location>
</feature>
<name>A0AA87RKY7_9MICO</name>
<dbReference type="Proteomes" id="UP000321749">
    <property type="component" value="Unassembled WGS sequence"/>
</dbReference>
<dbReference type="AlphaFoldDB" id="A0AA87RKY7"/>
<protein>
    <submittedName>
        <fullName evidence="4">Uncharacterized protein</fullName>
    </submittedName>
</protein>
<proteinExistence type="predicted"/>
<feature type="transmembrane region" description="Helical" evidence="3">
    <location>
        <begin position="23"/>
        <end position="46"/>
    </location>
</feature>
<organism evidence="4 5">
    <name type="scientific">Agrococcus baldri</name>
    <dbReference type="NCBI Taxonomy" id="153730"/>
    <lineage>
        <taxon>Bacteria</taxon>
        <taxon>Bacillati</taxon>
        <taxon>Actinomycetota</taxon>
        <taxon>Actinomycetes</taxon>
        <taxon>Micrococcales</taxon>
        <taxon>Microbacteriaceae</taxon>
        <taxon>Agrococcus</taxon>
    </lineage>
</organism>
<evidence type="ECO:0000256" key="1">
    <source>
        <dbReference type="SAM" id="Coils"/>
    </source>
</evidence>
<keyword evidence="3" id="KW-0812">Transmembrane</keyword>
<keyword evidence="1" id="KW-0175">Coiled coil</keyword>
<dbReference type="EMBL" id="BJUU01000018">
    <property type="protein sequence ID" value="GEK81033.1"/>
    <property type="molecule type" value="Genomic_DNA"/>
</dbReference>
<evidence type="ECO:0000256" key="3">
    <source>
        <dbReference type="SAM" id="Phobius"/>
    </source>
</evidence>
<dbReference type="RefSeq" id="WP_146795858.1">
    <property type="nucleotide sequence ID" value="NZ_BJUU01000018.1"/>
</dbReference>
<evidence type="ECO:0000313" key="4">
    <source>
        <dbReference type="EMBL" id="GEK81033.1"/>
    </source>
</evidence>
<feature type="coiled-coil region" evidence="1">
    <location>
        <begin position="214"/>
        <end position="241"/>
    </location>
</feature>
<accession>A0AA87RKY7</accession>
<feature type="compositionally biased region" description="Polar residues" evidence="2">
    <location>
        <begin position="357"/>
        <end position="369"/>
    </location>
</feature>
<evidence type="ECO:0000313" key="5">
    <source>
        <dbReference type="Proteomes" id="UP000321749"/>
    </source>
</evidence>
<evidence type="ECO:0000256" key="2">
    <source>
        <dbReference type="SAM" id="MobiDB-lite"/>
    </source>
</evidence>
<keyword evidence="3" id="KW-1133">Transmembrane helix</keyword>
<keyword evidence="3" id="KW-0472">Membrane</keyword>
<comment type="caution">
    <text evidence="4">The sequence shown here is derived from an EMBL/GenBank/DDBJ whole genome shotgun (WGS) entry which is preliminary data.</text>
</comment>
<gene>
    <name evidence="4" type="ORF">ABA31_23840</name>
</gene>
<reference evidence="4 5" key="1">
    <citation type="submission" date="2019-07" db="EMBL/GenBank/DDBJ databases">
        <title>Whole genome shotgun sequence of Agrococcus baldri NBRC 103055.</title>
        <authorList>
            <person name="Hosoyama A."/>
            <person name="Uohara A."/>
            <person name="Ohji S."/>
            <person name="Ichikawa N."/>
        </authorList>
    </citation>
    <scope>NUCLEOTIDE SEQUENCE [LARGE SCALE GENOMIC DNA]</scope>
    <source>
        <strain evidence="4 5">NBRC 103055</strain>
    </source>
</reference>
<keyword evidence="5" id="KW-1185">Reference proteome</keyword>
<sequence length="391" mass="39213">MSDREREQPQPADGAPVRRKRTLLWVGVAGVAALVVSAGVAIPMVAQAQRVEAYGALAAQRDASLAQRAEAQVRLDAAIALAVAQRGESIALAERAVALGQAAEPVLSAERAGELTAAGEAAIEAIDAAVPAPAEDDDRAQLHASLAEAADRLRAEDEAALAAADAAGEEPPAPVAIASFLLLDVAGATAVLSIEPHPEAAETVADDAVTDEVIEQTQTHLADIERQNEALARSIADEEAGMLALGEALQPAHDALVAAAASATAQAAQIVEQTAKAPDASEAVTTSAQHAQELGADADAAQLLEALEGYVAAAGAAQTAHAEAVEAERAAAAAAEARAAEARAAAARQAAAGQSRGGTSNAGNGSSDSPRLCARYRPDWGGGGSLVLVPC</sequence>